<feature type="transmembrane region" description="Helical" evidence="8">
    <location>
        <begin position="175"/>
        <end position="198"/>
    </location>
</feature>
<dbReference type="PANTHER" id="PTHR42718">
    <property type="entry name" value="MAJOR FACILITATOR SUPERFAMILY MULTIDRUG TRANSPORTER MFSC"/>
    <property type="match status" value="1"/>
</dbReference>
<comment type="similarity">
    <text evidence="2">Belongs to the major facilitator superfamily. EmrB family.</text>
</comment>
<organism evidence="10 11">
    <name type="scientific">Horticoccus luteus</name>
    <dbReference type="NCBI Taxonomy" id="2862869"/>
    <lineage>
        <taxon>Bacteria</taxon>
        <taxon>Pseudomonadati</taxon>
        <taxon>Verrucomicrobiota</taxon>
        <taxon>Opitutia</taxon>
        <taxon>Opitutales</taxon>
        <taxon>Opitutaceae</taxon>
        <taxon>Horticoccus</taxon>
    </lineage>
</organism>
<feature type="transmembrane region" description="Helical" evidence="8">
    <location>
        <begin position="89"/>
        <end position="108"/>
    </location>
</feature>
<dbReference type="PANTHER" id="PTHR42718:SF9">
    <property type="entry name" value="MAJOR FACILITATOR SUPERFAMILY MULTIDRUG TRANSPORTER MFSC"/>
    <property type="match status" value="1"/>
</dbReference>
<dbReference type="GO" id="GO:0005886">
    <property type="term" value="C:plasma membrane"/>
    <property type="evidence" value="ECO:0007669"/>
    <property type="project" value="UniProtKB-SubCell"/>
</dbReference>
<dbReference type="EMBL" id="CP080507">
    <property type="protein sequence ID" value="QYM78902.1"/>
    <property type="molecule type" value="Genomic_DNA"/>
</dbReference>
<evidence type="ECO:0000256" key="5">
    <source>
        <dbReference type="ARBA" id="ARBA00022692"/>
    </source>
</evidence>
<proteinExistence type="inferred from homology"/>
<evidence type="ECO:0000256" key="6">
    <source>
        <dbReference type="ARBA" id="ARBA00022989"/>
    </source>
</evidence>
<dbReference type="Proteomes" id="UP000825051">
    <property type="component" value="Chromosome"/>
</dbReference>
<feature type="domain" description="Major facilitator superfamily (MFS) profile" evidence="9">
    <location>
        <begin position="23"/>
        <end position="508"/>
    </location>
</feature>
<dbReference type="InterPro" id="IPR004638">
    <property type="entry name" value="EmrB-like"/>
</dbReference>
<dbReference type="Pfam" id="PF07690">
    <property type="entry name" value="MFS_1"/>
    <property type="match status" value="1"/>
</dbReference>
<evidence type="ECO:0000256" key="7">
    <source>
        <dbReference type="ARBA" id="ARBA00023136"/>
    </source>
</evidence>
<dbReference type="NCBIfam" id="TIGR00711">
    <property type="entry name" value="efflux_EmrB"/>
    <property type="match status" value="1"/>
</dbReference>
<reference evidence="10" key="1">
    <citation type="submission" date="2021-08" db="EMBL/GenBank/DDBJ databases">
        <title>Genome of a novel bacterium of the phylum Verrucomicrobia, Oleiharenicola sp. KSB-15.</title>
        <authorList>
            <person name="Chung J.-H."/>
            <person name="Ahn J.-H."/>
            <person name="Yoon Y."/>
            <person name="Kim D.-Y."/>
            <person name="An S.-H."/>
            <person name="Park I."/>
            <person name="Yeon J."/>
        </authorList>
    </citation>
    <scope>NUCLEOTIDE SEQUENCE</scope>
    <source>
        <strain evidence="10">KSB-15</strain>
    </source>
</reference>
<evidence type="ECO:0000313" key="11">
    <source>
        <dbReference type="Proteomes" id="UP000825051"/>
    </source>
</evidence>
<evidence type="ECO:0000259" key="9">
    <source>
        <dbReference type="PROSITE" id="PS50850"/>
    </source>
</evidence>
<dbReference type="CDD" id="cd17503">
    <property type="entry name" value="MFS_LmrB_MDR_like"/>
    <property type="match status" value="1"/>
</dbReference>
<dbReference type="SUPFAM" id="SSF103473">
    <property type="entry name" value="MFS general substrate transporter"/>
    <property type="match status" value="1"/>
</dbReference>
<evidence type="ECO:0000256" key="4">
    <source>
        <dbReference type="ARBA" id="ARBA00022475"/>
    </source>
</evidence>
<protein>
    <submittedName>
        <fullName evidence="10">DHA2 family efflux MFS transporter permease subunit</fullName>
    </submittedName>
</protein>
<evidence type="ECO:0000256" key="2">
    <source>
        <dbReference type="ARBA" id="ARBA00008537"/>
    </source>
</evidence>
<dbReference type="Gene3D" id="1.20.1250.20">
    <property type="entry name" value="MFS general substrate transporter like domains"/>
    <property type="match status" value="1"/>
</dbReference>
<dbReference type="InterPro" id="IPR020846">
    <property type="entry name" value="MFS_dom"/>
</dbReference>
<keyword evidence="3" id="KW-0813">Transport</keyword>
<evidence type="ECO:0000256" key="1">
    <source>
        <dbReference type="ARBA" id="ARBA00004651"/>
    </source>
</evidence>
<dbReference type="PROSITE" id="PS50850">
    <property type="entry name" value="MFS"/>
    <property type="match status" value="1"/>
</dbReference>
<evidence type="ECO:0000256" key="8">
    <source>
        <dbReference type="SAM" id="Phobius"/>
    </source>
</evidence>
<name>A0A8F9TWM0_9BACT</name>
<feature type="transmembrane region" description="Helical" evidence="8">
    <location>
        <begin position="148"/>
        <end position="169"/>
    </location>
</feature>
<feature type="transmembrane region" description="Helical" evidence="8">
    <location>
        <begin position="319"/>
        <end position="340"/>
    </location>
</feature>
<feature type="transmembrane region" description="Helical" evidence="8">
    <location>
        <begin position="485"/>
        <end position="503"/>
    </location>
</feature>
<feature type="transmembrane region" description="Helical" evidence="8">
    <location>
        <begin position="61"/>
        <end position="82"/>
    </location>
</feature>
<feature type="transmembrane region" description="Helical" evidence="8">
    <location>
        <begin position="384"/>
        <end position="405"/>
    </location>
</feature>
<dbReference type="GO" id="GO:0022857">
    <property type="term" value="F:transmembrane transporter activity"/>
    <property type="evidence" value="ECO:0007669"/>
    <property type="project" value="InterPro"/>
</dbReference>
<dbReference type="InterPro" id="IPR011701">
    <property type="entry name" value="MFS"/>
</dbReference>
<evidence type="ECO:0000313" key="10">
    <source>
        <dbReference type="EMBL" id="QYM78902.1"/>
    </source>
</evidence>
<keyword evidence="4" id="KW-1003">Cell membrane</keyword>
<dbReference type="InterPro" id="IPR036259">
    <property type="entry name" value="MFS_trans_sf"/>
</dbReference>
<feature type="transmembrane region" description="Helical" evidence="8">
    <location>
        <begin position="219"/>
        <end position="236"/>
    </location>
</feature>
<keyword evidence="6 8" id="KW-1133">Transmembrane helix</keyword>
<feature type="transmembrane region" description="Helical" evidence="8">
    <location>
        <begin position="352"/>
        <end position="372"/>
    </location>
</feature>
<comment type="subcellular location">
    <subcellularLocation>
        <location evidence="1">Cell membrane</location>
        <topology evidence="1">Multi-pass membrane protein</topology>
    </subcellularLocation>
</comment>
<keyword evidence="5 8" id="KW-0812">Transmembrane</keyword>
<sequence>MPSAASGHPLERSAAGHRNPWLVAVVVSMATFMEVLDTSVANVSLPHIAGNLAATQDESTWVLTSYLVSNAIVLPISGWLATVIGRKRFYLSCVALFGVSSFLCGLAPSLGMLVFFRVLQGIGGGGLAPTEQSILADMFPPEKRGQAFALYGIAVVVAPTLGPTLGGWITDNFTWRWIFLINVPVCLASLFLAGRMLVDPPAVQRDRERALHGGLKIDYLGFALVALGLGCLQVVLDKGQEDDWFASPFILVFAIVAGLSLLFLVVWELAQEHPIIDLSLMKNRNFAASMVVMFVTGFILIGTTQVIPRFLQTILGYSAMQAGLALTAGGCATLLVMPLVGSLTSKVPAKYLIVIGLVIECFACFHLSGINTEINFGHMAMARVFQAVGLPFLFVPISAIAYAGIPAGKNDDASALINTMRNLGGSFGISFATTLLAQRGQFHHSRLAESVSGYAPAWQHQPMDAWGEIAQRVTRQATMLSYIDIFWLLGWMAALAIPITFILRRPPPHGAPAAH</sequence>
<evidence type="ECO:0000256" key="3">
    <source>
        <dbReference type="ARBA" id="ARBA00022448"/>
    </source>
</evidence>
<gene>
    <name evidence="10" type="ORF">K0B96_16595</name>
</gene>
<feature type="transmembrane region" description="Helical" evidence="8">
    <location>
        <begin position="248"/>
        <end position="267"/>
    </location>
</feature>
<keyword evidence="11" id="KW-1185">Reference proteome</keyword>
<feature type="transmembrane region" description="Helical" evidence="8">
    <location>
        <begin position="287"/>
        <end position="307"/>
    </location>
</feature>
<accession>A0A8F9TWM0</accession>
<dbReference type="AlphaFoldDB" id="A0A8F9TWM0"/>
<keyword evidence="7 8" id="KW-0472">Membrane</keyword>
<dbReference type="Gene3D" id="1.20.1720.10">
    <property type="entry name" value="Multidrug resistance protein D"/>
    <property type="match status" value="1"/>
</dbReference>
<dbReference type="PRINTS" id="PR01036">
    <property type="entry name" value="TCRTETB"/>
</dbReference>
<dbReference type="RefSeq" id="WP_220162067.1">
    <property type="nucleotide sequence ID" value="NZ_CP080507.1"/>
</dbReference>
<dbReference type="KEGG" id="ole:K0B96_16595"/>